<keyword evidence="2" id="KW-1185">Reference proteome</keyword>
<dbReference type="RefSeq" id="WP_377352003.1">
    <property type="nucleotide sequence ID" value="NZ_JBHTLQ010000001.1"/>
</dbReference>
<protein>
    <submittedName>
        <fullName evidence="1">Uncharacterized protein</fullName>
    </submittedName>
</protein>
<organism evidence="1 2">
    <name type="scientific">Phenylobacterium conjunctum</name>
    <dbReference type="NCBI Taxonomy" id="1298959"/>
    <lineage>
        <taxon>Bacteria</taxon>
        <taxon>Pseudomonadati</taxon>
        <taxon>Pseudomonadota</taxon>
        <taxon>Alphaproteobacteria</taxon>
        <taxon>Caulobacterales</taxon>
        <taxon>Caulobacteraceae</taxon>
        <taxon>Phenylobacterium</taxon>
    </lineage>
</organism>
<name>A0ABW3SXE2_9CAUL</name>
<reference evidence="2" key="1">
    <citation type="journal article" date="2019" name="Int. J. Syst. Evol. Microbiol.">
        <title>The Global Catalogue of Microorganisms (GCM) 10K type strain sequencing project: providing services to taxonomists for standard genome sequencing and annotation.</title>
        <authorList>
            <consortium name="The Broad Institute Genomics Platform"/>
            <consortium name="The Broad Institute Genome Sequencing Center for Infectious Disease"/>
            <person name="Wu L."/>
            <person name="Ma J."/>
        </authorList>
    </citation>
    <scope>NUCLEOTIDE SEQUENCE [LARGE SCALE GENOMIC DNA]</scope>
    <source>
        <strain evidence="2">CCUG 55074</strain>
    </source>
</reference>
<accession>A0ABW3SXE2</accession>
<evidence type="ECO:0000313" key="1">
    <source>
        <dbReference type="EMBL" id="MFD1189077.1"/>
    </source>
</evidence>
<dbReference type="Proteomes" id="UP001597216">
    <property type="component" value="Unassembled WGS sequence"/>
</dbReference>
<dbReference type="EMBL" id="JBHTLQ010000001">
    <property type="protein sequence ID" value="MFD1189077.1"/>
    <property type="molecule type" value="Genomic_DNA"/>
</dbReference>
<proteinExistence type="predicted"/>
<evidence type="ECO:0000313" key="2">
    <source>
        <dbReference type="Proteomes" id="UP001597216"/>
    </source>
</evidence>
<comment type="caution">
    <text evidence="1">The sequence shown here is derived from an EMBL/GenBank/DDBJ whole genome shotgun (WGS) entry which is preliminary data.</text>
</comment>
<sequence>MTPSPRADSRMISGAAISNEIFFEISNLAPDGRTAALQVLPIQEIWQESSGEPLNQLPGVLEFVGDDDVAQTSNLQREDAGYRVQLALPRGDHDALCRRLAGSGARLKLIFNVEYSQGFESPGGYSDAHGVRYWDDVTYPRVSIDGFEISAFDDAHAARA</sequence>
<gene>
    <name evidence="1" type="ORF">ACFQ27_00670</name>
</gene>